<gene>
    <name evidence="9" type="ORF">ABID29_001395</name>
</gene>
<evidence type="ECO:0000256" key="7">
    <source>
        <dbReference type="SAM" id="Phobius"/>
    </source>
</evidence>
<dbReference type="PANTHER" id="PTHR30012:SF0">
    <property type="entry name" value="TYPE II SECRETION SYSTEM PROTEIN F-RELATED"/>
    <property type="match status" value="1"/>
</dbReference>
<evidence type="ECO:0000256" key="2">
    <source>
        <dbReference type="ARBA" id="ARBA00005745"/>
    </source>
</evidence>
<evidence type="ECO:0000256" key="4">
    <source>
        <dbReference type="ARBA" id="ARBA00022692"/>
    </source>
</evidence>
<keyword evidence="3" id="KW-1003">Cell membrane</keyword>
<organism evidence="9 10">
    <name type="scientific">Streptococcus rupicaprae</name>
    <dbReference type="NCBI Taxonomy" id="759619"/>
    <lineage>
        <taxon>Bacteria</taxon>
        <taxon>Bacillati</taxon>
        <taxon>Bacillota</taxon>
        <taxon>Bacilli</taxon>
        <taxon>Lactobacillales</taxon>
        <taxon>Streptococcaceae</taxon>
        <taxon>Streptococcus</taxon>
    </lineage>
</organism>
<dbReference type="InterPro" id="IPR003004">
    <property type="entry name" value="GspF/PilC"/>
</dbReference>
<reference evidence="9 10" key="1">
    <citation type="submission" date="2024-06" db="EMBL/GenBank/DDBJ databases">
        <title>Genomic Encyclopedia of Type Strains, Phase IV (KMG-IV): sequencing the most valuable type-strain genomes for metagenomic binning, comparative biology and taxonomic classification.</title>
        <authorList>
            <person name="Goeker M."/>
        </authorList>
    </citation>
    <scope>NUCLEOTIDE SEQUENCE [LARGE SCALE GENOMIC DNA]</scope>
    <source>
        <strain evidence="9 10">DSM 28303</strain>
    </source>
</reference>
<feature type="domain" description="Type II secretion system protein GspF" evidence="8">
    <location>
        <begin position="47"/>
        <end position="164"/>
    </location>
</feature>
<evidence type="ECO:0000259" key="8">
    <source>
        <dbReference type="Pfam" id="PF00482"/>
    </source>
</evidence>
<dbReference type="PRINTS" id="PR00812">
    <property type="entry name" value="BCTERIALGSPF"/>
</dbReference>
<evidence type="ECO:0000256" key="6">
    <source>
        <dbReference type="ARBA" id="ARBA00023136"/>
    </source>
</evidence>
<evidence type="ECO:0000256" key="1">
    <source>
        <dbReference type="ARBA" id="ARBA00004651"/>
    </source>
</evidence>
<feature type="transmembrane region" description="Helical" evidence="7">
    <location>
        <begin position="178"/>
        <end position="201"/>
    </location>
</feature>
<comment type="similarity">
    <text evidence="2">Belongs to the GSP F family.</text>
</comment>
<dbReference type="NCBIfam" id="NF041012">
    <property type="entry name" value="T4P_ComGB"/>
    <property type="match status" value="1"/>
</dbReference>
<dbReference type="InterPro" id="IPR042094">
    <property type="entry name" value="T2SS_GspF_sf"/>
</dbReference>
<name>A0ABV2FIL8_9STRE</name>
<accession>A0ABV2FIL8</accession>
<protein>
    <submittedName>
        <fullName evidence="9">Competence protein ComGB</fullName>
    </submittedName>
</protein>
<keyword evidence="10" id="KW-1185">Reference proteome</keyword>
<dbReference type="Pfam" id="PF00482">
    <property type="entry name" value="T2SSF"/>
    <property type="match status" value="2"/>
</dbReference>
<dbReference type="InterPro" id="IPR047692">
    <property type="entry name" value="T4P_ComGB"/>
</dbReference>
<proteinExistence type="inferred from homology"/>
<keyword evidence="6 7" id="KW-0472">Membrane</keyword>
<comment type="subcellular location">
    <subcellularLocation>
        <location evidence="1">Cell membrane</location>
        <topology evidence="1">Multi-pass membrane protein</topology>
    </subcellularLocation>
</comment>
<evidence type="ECO:0000256" key="5">
    <source>
        <dbReference type="ARBA" id="ARBA00022989"/>
    </source>
</evidence>
<evidence type="ECO:0000313" key="9">
    <source>
        <dbReference type="EMBL" id="MET3558275.1"/>
    </source>
</evidence>
<sequence length="361" mass="41174">MKTEILKPTSQVGGTKRWISFLKQDISLKSNGKPKKLGLLRQKKIIALFNNLFTSGFNLTEIVSFLRRSQLLADPYTQAMQDGLLSGQSFAVIMKHLGFSDQVVTQLSLAEMHGNLSLCLSKVEAYLGQVLKVKKKLIEVATYPLILVGFLVVLMLGLKNYLLPQLTQGNLATVLVGHFPVLFLGFFCTTLLAILGFRFWLKRTRQLPIYSRMARLPGFGSLLRLYLTGYYAREWGNLIGQGLEMTQILQIMVDQPSRLFSEIGQDMLESLSQGQPFHQKVQDYPFFERELSLIIEYGEAKSKLGQELEIYASDCWDRFFFSINKRMQLIQPLIFIFVALVIVLIYAAMLLPIYHNMEVHL</sequence>
<comment type="caution">
    <text evidence="9">The sequence shown here is derived from an EMBL/GenBank/DDBJ whole genome shotgun (WGS) entry which is preliminary data.</text>
</comment>
<keyword evidence="4 7" id="KW-0812">Transmembrane</keyword>
<feature type="domain" description="Type II secretion system protein GspF" evidence="8">
    <location>
        <begin position="232"/>
        <end position="352"/>
    </location>
</feature>
<keyword evidence="5 7" id="KW-1133">Transmembrane helix</keyword>
<dbReference type="EMBL" id="JBEPLO010000013">
    <property type="protein sequence ID" value="MET3558275.1"/>
    <property type="molecule type" value="Genomic_DNA"/>
</dbReference>
<feature type="transmembrane region" description="Helical" evidence="7">
    <location>
        <begin position="140"/>
        <end position="158"/>
    </location>
</feature>
<dbReference type="PANTHER" id="PTHR30012">
    <property type="entry name" value="GENERAL SECRETION PATHWAY PROTEIN"/>
    <property type="match status" value="1"/>
</dbReference>
<dbReference type="Proteomes" id="UP001549122">
    <property type="component" value="Unassembled WGS sequence"/>
</dbReference>
<evidence type="ECO:0000256" key="3">
    <source>
        <dbReference type="ARBA" id="ARBA00022475"/>
    </source>
</evidence>
<dbReference type="InterPro" id="IPR018076">
    <property type="entry name" value="T2SS_GspF_dom"/>
</dbReference>
<evidence type="ECO:0000313" key="10">
    <source>
        <dbReference type="Proteomes" id="UP001549122"/>
    </source>
</evidence>
<dbReference type="Gene3D" id="1.20.81.30">
    <property type="entry name" value="Type II secretion system (T2SS), domain F"/>
    <property type="match status" value="2"/>
</dbReference>
<feature type="transmembrane region" description="Helical" evidence="7">
    <location>
        <begin position="333"/>
        <end position="354"/>
    </location>
</feature>